<keyword evidence="2" id="KW-1185">Reference proteome</keyword>
<dbReference type="Proteomes" id="UP000828048">
    <property type="component" value="Chromosome 8"/>
</dbReference>
<evidence type="ECO:0000313" key="1">
    <source>
        <dbReference type="EMBL" id="KAH7853048.1"/>
    </source>
</evidence>
<sequence length="296" mass="34002">MMKKFKEFVHLECTSLVEPERKARGRGRPKKDQISNSTRRLPSEFEHVEASVSTPKPVKEKPRRKPKKSGVKSVQRPSLQSVNPIKEKPRAPKICAVESSKPKDATNLIRNMYLSEFPEAIRQYIHIIQDVKSDGNCGYRAIVALMGGMEEEWMDVRNKLIRELSSNWAFYDRVFGENGRAKELHFKLSYFDNEIPVGRDKWMTMPDMGHLIASTYNVVLVHISMRQCLTFLPLCSCPAASTSRKVIAIGFVNEGHFVQVFLKNRSPMSPVACNWKKYRSEQAIGWETPYTSQIQH</sequence>
<evidence type="ECO:0000313" key="2">
    <source>
        <dbReference type="Proteomes" id="UP000828048"/>
    </source>
</evidence>
<protein>
    <submittedName>
        <fullName evidence="1">Uncharacterized protein</fullName>
    </submittedName>
</protein>
<reference evidence="1 2" key="1">
    <citation type="journal article" date="2021" name="Hortic Res">
        <title>High-quality reference genome and annotation aids understanding of berry development for evergreen blueberry (Vaccinium darrowii).</title>
        <authorList>
            <person name="Yu J."/>
            <person name="Hulse-Kemp A.M."/>
            <person name="Babiker E."/>
            <person name="Staton M."/>
        </authorList>
    </citation>
    <scope>NUCLEOTIDE SEQUENCE [LARGE SCALE GENOMIC DNA]</scope>
    <source>
        <strain evidence="2">cv. NJ 8807/NJ 8810</strain>
        <tissue evidence="1">Young leaf</tissue>
    </source>
</reference>
<name>A0ACB7YIM2_9ERIC</name>
<dbReference type="EMBL" id="CM037158">
    <property type="protein sequence ID" value="KAH7853048.1"/>
    <property type="molecule type" value="Genomic_DNA"/>
</dbReference>
<proteinExistence type="predicted"/>
<gene>
    <name evidence="1" type="ORF">Vadar_032589</name>
</gene>
<organism evidence="1 2">
    <name type="scientific">Vaccinium darrowii</name>
    <dbReference type="NCBI Taxonomy" id="229202"/>
    <lineage>
        <taxon>Eukaryota</taxon>
        <taxon>Viridiplantae</taxon>
        <taxon>Streptophyta</taxon>
        <taxon>Embryophyta</taxon>
        <taxon>Tracheophyta</taxon>
        <taxon>Spermatophyta</taxon>
        <taxon>Magnoliopsida</taxon>
        <taxon>eudicotyledons</taxon>
        <taxon>Gunneridae</taxon>
        <taxon>Pentapetalae</taxon>
        <taxon>asterids</taxon>
        <taxon>Ericales</taxon>
        <taxon>Ericaceae</taxon>
        <taxon>Vaccinioideae</taxon>
        <taxon>Vaccinieae</taxon>
        <taxon>Vaccinium</taxon>
    </lineage>
</organism>
<comment type="caution">
    <text evidence="1">The sequence shown here is derived from an EMBL/GenBank/DDBJ whole genome shotgun (WGS) entry which is preliminary data.</text>
</comment>
<accession>A0ACB7YIM2</accession>